<reference evidence="1" key="1">
    <citation type="submission" date="2019-12" db="EMBL/GenBank/DDBJ databases">
        <title>Genome sequencing and annotation of Brassica cretica.</title>
        <authorList>
            <person name="Studholme D.J."/>
            <person name="Sarris P."/>
        </authorList>
    </citation>
    <scope>NUCLEOTIDE SEQUENCE</scope>
    <source>
        <strain evidence="1">PFS-109/04</strain>
        <tissue evidence="1">Leaf</tissue>
    </source>
</reference>
<evidence type="ECO:0000313" key="2">
    <source>
        <dbReference type="Proteomes" id="UP000712600"/>
    </source>
</evidence>
<dbReference type="EMBL" id="QGKX02000004">
    <property type="protein sequence ID" value="KAF3604741.1"/>
    <property type="molecule type" value="Genomic_DNA"/>
</dbReference>
<gene>
    <name evidence="1" type="ORF">F2Q69_00033499</name>
</gene>
<organism evidence="1 2">
    <name type="scientific">Brassica cretica</name>
    <name type="common">Mustard</name>
    <dbReference type="NCBI Taxonomy" id="69181"/>
    <lineage>
        <taxon>Eukaryota</taxon>
        <taxon>Viridiplantae</taxon>
        <taxon>Streptophyta</taxon>
        <taxon>Embryophyta</taxon>
        <taxon>Tracheophyta</taxon>
        <taxon>Spermatophyta</taxon>
        <taxon>Magnoliopsida</taxon>
        <taxon>eudicotyledons</taxon>
        <taxon>Gunneridae</taxon>
        <taxon>Pentapetalae</taxon>
        <taxon>rosids</taxon>
        <taxon>malvids</taxon>
        <taxon>Brassicales</taxon>
        <taxon>Brassicaceae</taxon>
        <taxon>Brassiceae</taxon>
        <taxon>Brassica</taxon>
    </lineage>
</organism>
<protein>
    <submittedName>
        <fullName evidence="1">Uncharacterized protein</fullName>
    </submittedName>
</protein>
<comment type="caution">
    <text evidence="1">The sequence shown here is derived from an EMBL/GenBank/DDBJ whole genome shotgun (WGS) entry which is preliminary data.</text>
</comment>
<evidence type="ECO:0000313" key="1">
    <source>
        <dbReference type="EMBL" id="KAF3604741.1"/>
    </source>
</evidence>
<sequence>MFASCLQIARGSMTSLHQVAPHLERVDNPAAGRRSTRSLHFSKVVDERLSSEQVSHPGAKGSYCLRFVWSGCRRSLP</sequence>
<dbReference type="Proteomes" id="UP000712600">
    <property type="component" value="Unassembled WGS sequence"/>
</dbReference>
<dbReference type="AlphaFoldDB" id="A0A8S9SSJ9"/>
<accession>A0A8S9SSJ9</accession>
<proteinExistence type="predicted"/>
<name>A0A8S9SSJ9_BRACR</name>